<gene>
    <name evidence="1" type="ORF">WH50_06455</name>
</gene>
<evidence type="ECO:0000313" key="1">
    <source>
        <dbReference type="EMBL" id="PXF32092.1"/>
    </source>
</evidence>
<protein>
    <submittedName>
        <fullName evidence="1">Uncharacterized protein</fullName>
    </submittedName>
</protein>
<organism evidence="1 2">
    <name type="scientific">Pokkaliibacter plantistimulans</name>
    <dbReference type="NCBI Taxonomy" id="1635171"/>
    <lineage>
        <taxon>Bacteria</taxon>
        <taxon>Pseudomonadati</taxon>
        <taxon>Pseudomonadota</taxon>
        <taxon>Gammaproteobacteria</taxon>
        <taxon>Oceanospirillales</taxon>
        <taxon>Balneatrichaceae</taxon>
        <taxon>Pokkaliibacter</taxon>
    </lineage>
</organism>
<proteinExistence type="predicted"/>
<accession>A0ABX5LZL8</accession>
<dbReference type="EMBL" id="LAPT01000025">
    <property type="protein sequence ID" value="PXF32092.1"/>
    <property type="molecule type" value="Genomic_DNA"/>
</dbReference>
<sequence>MQYASEPKFVAYSNLYDFKIISEVAESSFFEASIFLALMNETTPIGEKWIKVQDSYSETISACFQVESEKTVLFILVANGITARLYRYSAENISLRNVKSILDSHARTDFYFAKSK</sequence>
<comment type="caution">
    <text evidence="1">The sequence shown here is derived from an EMBL/GenBank/DDBJ whole genome shotgun (WGS) entry which is preliminary data.</text>
</comment>
<dbReference type="RefSeq" id="WP_110186602.1">
    <property type="nucleotide sequence ID" value="NZ_LAPT01000025.1"/>
</dbReference>
<reference evidence="1 2" key="1">
    <citation type="submission" date="2015-03" db="EMBL/GenBank/DDBJ databases">
        <authorList>
            <person name="Krishnan R."/>
            <person name="Midha S."/>
            <person name="Patil P.B."/>
            <person name="Rameshkumar N."/>
        </authorList>
    </citation>
    <scope>NUCLEOTIDE SEQUENCE [LARGE SCALE GENOMIC DNA]</scope>
    <source>
        <strain evidence="1 2">L1E11</strain>
    </source>
</reference>
<name>A0ABX5LZL8_9GAMM</name>
<keyword evidence="2" id="KW-1185">Reference proteome</keyword>
<evidence type="ECO:0000313" key="2">
    <source>
        <dbReference type="Proteomes" id="UP000248090"/>
    </source>
</evidence>
<dbReference type="Proteomes" id="UP000248090">
    <property type="component" value="Unassembled WGS sequence"/>
</dbReference>